<evidence type="ECO:0000313" key="2">
    <source>
        <dbReference type="EMBL" id="MCW8088170.1"/>
    </source>
</evidence>
<dbReference type="Proteomes" id="UP001526430">
    <property type="component" value="Unassembled WGS sequence"/>
</dbReference>
<accession>A0ABT3P168</accession>
<proteinExistence type="predicted"/>
<feature type="compositionally biased region" description="Basic and acidic residues" evidence="1">
    <location>
        <begin position="27"/>
        <end position="39"/>
    </location>
</feature>
<organism evidence="2 3">
    <name type="scientific">Sabulicella glaciei</name>
    <dbReference type="NCBI Taxonomy" id="2984948"/>
    <lineage>
        <taxon>Bacteria</taxon>
        <taxon>Pseudomonadati</taxon>
        <taxon>Pseudomonadota</taxon>
        <taxon>Alphaproteobacteria</taxon>
        <taxon>Acetobacterales</taxon>
        <taxon>Acetobacteraceae</taxon>
        <taxon>Sabulicella</taxon>
    </lineage>
</organism>
<reference evidence="2 3" key="1">
    <citation type="submission" date="2022-10" db="EMBL/GenBank/DDBJ databases">
        <title>Roseococcus glaciei nov., sp. nov., isolated from glacier.</title>
        <authorList>
            <person name="Liu Q."/>
            <person name="Xin Y.-H."/>
        </authorList>
    </citation>
    <scope>NUCLEOTIDE SEQUENCE [LARGE SCALE GENOMIC DNA]</scope>
    <source>
        <strain evidence="2 3">MDT2-1-1</strain>
    </source>
</reference>
<dbReference type="EMBL" id="JAPFQI010000028">
    <property type="protein sequence ID" value="MCW8088170.1"/>
    <property type="molecule type" value="Genomic_DNA"/>
</dbReference>
<sequence>MSPAADYPAAAPWLTWCRRTLESLRCPKPEAEPTPEPRRLPWYGQVDMPTTHG</sequence>
<feature type="region of interest" description="Disordered" evidence="1">
    <location>
        <begin position="27"/>
        <end position="53"/>
    </location>
</feature>
<gene>
    <name evidence="2" type="ORF">OF850_21475</name>
</gene>
<protein>
    <submittedName>
        <fullName evidence="2">Uncharacterized protein</fullName>
    </submittedName>
</protein>
<dbReference type="RefSeq" id="WP_301592371.1">
    <property type="nucleotide sequence ID" value="NZ_JAPFQI010000028.1"/>
</dbReference>
<evidence type="ECO:0000313" key="3">
    <source>
        <dbReference type="Proteomes" id="UP001526430"/>
    </source>
</evidence>
<evidence type="ECO:0000256" key="1">
    <source>
        <dbReference type="SAM" id="MobiDB-lite"/>
    </source>
</evidence>
<keyword evidence="3" id="KW-1185">Reference proteome</keyword>
<comment type="caution">
    <text evidence="2">The sequence shown here is derived from an EMBL/GenBank/DDBJ whole genome shotgun (WGS) entry which is preliminary data.</text>
</comment>
<name>A0ABT3P168_9PROT</name>